<feature type="transmembrane region" description="Helical" evidence="2">
    <location>
        <begin position="41"/>
        <end position="61"/>
    </location>
</feature>
<evidence type="ECO:0008006" key="5">
    <source>
        <dbReference type="Google" id="ProtNLM"/>
    </source>
</evidence>
<sequence>MNDLDLAARLHDLADDLGGPHDRVAPETVIALYRRRRRTRAGLIATVAAVVAIAVGVPAAVGSLSSDGEVAVPTPSVTATTPAAPTTATPTGKTTAPTRSTRPADTSPEPEHVAELEEVAAGLPAVTLTAPELWDQWLPEGRPYPQSSIDEDALTCPRLSARLAEVTGQEMSYWSGTLPNSPNGCTWVEVPLDAVNNVYDYFITVGFTADGTTVDDFRRFREGPGQGTHHCPWVDLPSVAAGSLLVRCASPDSTSYALVVPDTRVDGGLWILSVSGDDAAAVRPAAILPVLVEGVVAEFG</sequence>
<reference evidence="4" key="1">
    <citation type="journal article" date="2019" name="Int. J. Syst. Evol. Microbiol.">
        <title>The Global Catalogue of Microorganisms (GCM) 10K type strain sequencing project: providing services to taxonomists for standard genome sequencing and annotation.</title>
        <authorList>
            <consortium name="The Broad Institute Genomics Platform"/>
            <consortium name="The Broad Institute Genome Sequencing Center for Infectious Disease"/>
            <person name="Wu L."/>
            <person name="Ma J."/>
        </authorList>
    </citation>
    <scope>NUCLEOTIDE SEQUENCE [LARGE SCALE GENOMIC DNA]</scope>
    <source>
        <strain evidence="4">JCM 15614</strain>
    </source>
</reference>
<dbReference type="Proteomes" id="UP001499924">
    <property type="component" value="Unassembled WGS sequence"/>
</dbReference>
<protein>
    <recommendedName>
        <fullName evidence="5">DUF3558 domain-containing protein</fullName>
    </recommendedName>
</protein>
<keyword evidence="4" id="KW-1185">Reference proteome</keyword>
<accession>A0ABP6PFD3</accession>
<dbReference type="RefSeq" id="WP_344690128.1">
    <property type="nucleotide sequence ID" value="NZ_BAAAVV010000008.1"/>
</dbReference>
<proteinExistence type="predicted"/>
<feature type="compositionally biased region" description="Low complexity" evidence="1">
    <location>
        <begin position="70"/>
        <end position="98"/>
    </location>
</feature>
<comment type="caution">
    <text evidence="3">The sequence shown here is derived from an EMBL/GenBank/DDBJ whole genome shotgun (WGS) entry which is preliminary data.</text>
</comment>
<keyword evidence="2" id="KW-0812">Transmembrane</keyword>
<keyword evidence="2" id="KW-0472">Membrane</keyword>
<evidence type="ECO:0000256" key="2">
    <source>
        <dbReference type="SAM" id="Phobius"/>
    </source>
</evidence>
<name>A0ABP6PFD3_9ACTN</name>
<organism evidence="3 4">
    <name type="scientific">Blastococcus jejuensis</name>
    <dbReference type="NCBI Taxonomy" id="351224"/>
    <lineage>
        <taxon>Bacteria</taxon>
        <taxon>Bacillati</taxon>
        <taxon>Actinomycetota</taxon>
        <taxon>Actinomycetes</taxon>
        <taxon>Geodermatophilales</taxon>
        <taxon>Geodermatophilaceae</taxon>
        <taxon>Blastococcus</taxon>
    </lineage>
</organism>
<dbReference type="EMBL" id="BAAAVV010000008">
    <property type="protein sequence ID" value="GAA3177035.1"/>
    <property type="molecule type" value="Genomic_DNA"/>
</dbReference>
<evidence type="ECO:0000313" key="4">
    <source>
        <dbReference type="Proteomes" id="UP001499924"/>
    </source>
</evidence>
<evidence type="ECO:0000313" key="3">
    <source>
        <dbReference type="EMBL" id="GAA3177035.1"/>
    </source>
</evidence>
<keyword evidence="2" id="KW-1133">Transmembrane helix</keyword>
<gene>
    <name evidence="3" type="ORF">GCM10010531_33420</name>
</gene>
<feature type="region of interest" description="Disordered" evidence="1">
    <location>
        <begin position="65"/>
        <end position="109"/>
    </location>
</feature>
<evidence type="ECO:0000256" key="1">
    <source>
        <dbReference type="SAM" id="MobiDB-lite"/>
    </source>
</evidence>